<reference evidence="2" key="1">
    <citation type="submission" date="2020-02" db="EMBL/GenBank/DDBJ databases">
        <authorList>
            <person name="Meier V. D."/>
        </authorList>
    </citation>
    <scope>NUCLEOTIDE SEQUENCE</scope>
    <source>
        <strain evidence="2">AVDCRST_MAG77</strain>
    </source>
</reference>
<evidence type="ECO:0000313" key="2">
    <source>
        <dbReference type="EMBL" id="CAA9266159.1"/>
    </source>
</evidence>
<evidence type="ECO:0000256" key="1">
    <source>
        <dbReference type="SAM" id="MobiDB-lite"/>
    </source>
</evidence>
<organism evidence="2">
    <name type="scientific">uncultured Chloroflexota bacterium</name>
    <dbReference type="NCBI Taxonomy" id="166587"/>
    <lineage>
        <taxon>Bacteria</taxon>
        <taxon>Bacillati</taxon>
        <taxon>Chloroflexota</taxon>
        <taxon>environmental samples</taxon>
    </lineage>
</organism>
<dbReference type="EMBL" id="CADCTC010000167">
    <property type="protein sequence ID" value="CAA9266159.1"/>
    <property type="molecule type" value="Genomic_DNA"/>
</dbReference>
<feature type="non-terminal residue" evidence="2">
    <location>
        <position position="1"/>
    </location>
</feature>
<accession>A0A6J4J134</accession>
<feature type="region of interest" description="Disordered" evidence="1">
    <location>
        <begin position="108"/>
        <end position="141"/>
    </location>
</feature>
<feature type="region of interest" description="Disordered" evidence="1">
    <location>
        <begin position="212"/>
        <end position="237"/>
    </location>
</feature>
<proteinExistence type="predicted"/>
<feature type="compositionally biased region" description="Basic residues" evidence="1">
    <location>
        <begin position="114"/>
        <end position="129"/>
    </location>
</feature>
<dbReference type="AlphaFoldDB" id="A0A6J4J134"/>
<name>A0A6J4J134_9CHLR</name>
<feature type="compositionally biased region" description="Low complexity" evidence="1">
    <location>
        <begin position="219"/>
        <end position="230"/>
    </location>
</feature>
<feature type="compositionally biased region" description="Gly residues" evidence="1">
    <location>
        <begin position="130"/>
        <end position="141"/>
    </location>
</feature>
<feature type="non-terminal residue" evidence="2">
    <location>
        <position position="237"/>
    </location>
</feature>
<protein>
    <submittedName>
        <fullName evidence="2">Glutamate transport membrane-spanning protein</fullName>
    </submittedName>
</protein>
<sequence length="237" mass="22858">AASHTPCPGGRGGRRGGAAVWGGGRCQSAVPAAGVVGDGASGGALAVTGAGAGAGLRGAARGAAAAGAGPGHGVRGVLPQYAAAGPDVLLVLWVAVADRGDAARLPGRVPGAGHLHRRIRRGGGSRRHSGGVGGAPSGGALAGHDLSADHALCGVAAGSGHHGAAAGQRDDCTDEEHQRRQCHRGAGHHVQRQHPELAHVCDVRDLHRGGGGLPGADSAAECGGEPAGAPLHAVQRV</sequence>
<gene>
    <name evidence="2" type="ORF">AVDCRST_MAG77-2923</name>
</gene>